<evidence type="ECO:0000256" key="1">
    <source>
        <dbReference type="ARBA" id="ARBA00022722"/>
    </source>
</evidence>
<evidence type="ECO:0000313" key="11">
    <source>
        <dbReference type="Proteomes" id="UP001626603"/>
    </source>
</evidence>
<comment type="function">
    <text evidence="9">CRISPR (clustered regularly interspaced short palindromic repeat), is an adaptive immune system that provides protection against mobile genetic elements (viruses, transposable elements and conjugative plasmids). CRISPR clusters contain spacers, sequences complementary to antecedent mobile elements, and target invading nucleic acids. CRISPR clusters are transcribed and processed into CRISPR RNA (crRNA). Acts as a dsDNA endonuclease. Involved in the integration of spacer DNA into the CRISPR cassette.</text>
</comment>
<dbReference type="PANTHER" id="PTHR34353">
    <property type="entry name" value="CRISPR-ASSOCIATED ENDONUCLEASE CAS1 1"/>
    <property type="match status" value="1"/>
</dbReference>
<evidence type="ECO:0000256" key="4">
    <source>
        <dbReference type="ARBA" id="ARBA00022801"/>
    </source>
</evidence>
<name>A0ABD8A883_9EURY</name>
<sequence>MQLVINSYGSYIRKEHNCFLIKNAEKTFEIAAGKVESILISTSATISTDAIEFAVANNIDIVFLNKYGFPYGRVWHAKLGSTALIRRRQLEAATSLVGFSLVKGWIREKIQHQIAFVKDLKKNRPALRDEMTQHIDALTDLREKLDVLRGSIEKNRGSIMGIEGMASAHYFDALSIALPKQWQFSGRSRDPAKDAFNCLLNYGYGILYSRVEKGCILAGLDPYVGFLHTDNYNKKSFVFDFIEIYRNYIDRAVMGIFAKKQVHEGLFDPIPGGLYLNQDGKVVLIAAVNEMFDRNVPYRGRNVKIQNMIPMECHRIANSLIKPEAEA</sequence>
<evidence type="ECO:0000256" key="2">
    <source>
        <dbReference type="ARBA" id="ARBA00022723"/>
    </source>
</evidence>
<dbReference type="InterPro" id="IPR050646">
    <property type="entry name" value="Cas1"/>
</dbReference>
<comment type="subunit">
    <text evidence="9">Homodimer, forms a heterotetramer with a Cas2 homodimer.</text>
</comment>
<evidence type="ECO:0000256" key="5">
    <source>
        <dbReference type="ARBA" id="ARBA00022842"/>
    </source>
</evidence>
<dbReference type="AlphaFoldDB" id="A0ABD8A883"/>
<keyword evidence="2 9" id="KW-0479">Metal-binding</keyword>
<evidence type="ECO:0000313" key="10">
    <source>
        <dbReference type="EMBL" id="WOX55743.1"/>
    </source>
</evidence>
<dbReference type="GO" id="GO:0043571">
    <property type="term" value="P:maintenance of CRISPR repeat elements"/>
    <property type="evidence" value="ECO:0007669"/>
    <property type="project" value="UniProtKB-UniRule"/>
</dbReference>
<feature type="binding site" evidence="9">
    <location>
        <position position="243"/>
    </location>
    <ligand>
        <name>Mn(2+)</name>
        <dbReference type="ChEBI" id="CHEBI:29035"/>
    </ligand>
</feature>
<dbReference type="HAMAP" id="MF_01470">
    <property type="entry name" value="Cas1"/>
    <property type="match status" value="1"/>
</dbReference>
<keyword evidence="3 9" id="KW-0255">Endonuclease</keyword>
<evidence type="ECO:0000256" key="7">
    <source>
        <dbReference type="ARBA" id="ARBA00023125"/>
    </source>
</evidence>
<evidence type="ECO:0000256" key="8">
    <source>
        <dbReference type="ARBA" id="ARBA00023211"/>
    </source>
</evidence>
<dbReference type="GO" id="GO:0046872">
    <property type="term" value="F:metal ion binding"/>
    <property type="evidence" value="ECO:0007669"/>
    <property type="project" value="UniProtKB-UniRule"/>
</dbReference>
<keyword evidence="8 9" id="KW-0464">Manganese</keyword>
<dbReference type="InterPro" id="IPR002729">
    <property type="entry name" value="CRISPR-assoc_Cas1"/>
</dbReference>
<dbReference type="GO" id="GO:0051607">
    <property type="term" value="P:defense response to virus"/>
    <property type="evidence" value="ECO:0007669"/>
    <property type="project" value="UniProtKB-UniRule"/>
</dbReference>
<dbReference type="Gene3D" id="1.20.120.920">
    <property type="entry name" value="CRISPR-associated endonuclease Cas1, C-terminal domain"/>
    <property type="match status" value="1"/>
</dbReference>
<dbReference type="EC" id="3.1.-.-" evidence="9"/>
<evidence type="ECO:0000256" key="9">
    <source>
        <dbReference type="HAMAP-Rule" id="MF_01470"/>
    </source>
</evidence>
<keyword evidence="7 9" id="KW-0238">DNA-binding</keyword>
<dbReference type="PANTHER" id="PTHR34353:SF2">
    <property type="entry name" value="CRISPR-ASSOCIATED ENDONUCLEASE CAS1 1"/>
    <property type="match status" value="1"/>
</dbReference>
<keyword evidence="11" id="KW-1185">Reference proteome</keyword>
<proteinExistence type="inferred from homology"/>
<keyword evidence="1 9" id="KW-0540">Nuclease</keyword>
<evidence type="ECO:0000256" key="6">
    <source>
        <dbReference type="ARBA" id="ARBA00023118"/>
    </source>
</evidence>
<dbReference type="Proteomes" id="UP001626603">
    <property type="component" value="Chromosome"/>
</dbReference>
<evidence type="ECO:0000256" key="3">
    <source>
        <dbReference type="ARBA" id="ARBA00022759"/>
    </source>
</evidence>
<dbReference type="Pfam" id="PF01867">
    <property type="entry name" value="Cas_Cas1"/>
    <property type="match status" value="1"/>
</dbReference>
<keyword evidence="6 9" id="KW-0051">Antiviral defense</keyword>
<gene>
    <name evidence="9 10" type="primary">cas1</name>
    <name evidence="10" type="ORF">R6Y95_00035</name>
</gene>
<dbReference type="CDD" id="cd09634">
    <property type="entry name" value="Cas1_I-II-III"/>
    <property type="match status" value="1"/>
</dbReference>
<dbReference type="GO" id="GO:0003677">
    <property type="term" value="F:DNA binding"/>
    <property type="evidence" value="ECO:0007669"/>
    <property type="project" value="UniProtKB-KW"/>
</dbReference>
<comment type="similarity">
    <text evidence="9">Belongs to the CRISPR-associated endonuclease Cas1 family.</text>
</comment>
<comment type="cofactor">
    <cofactor evidence="9">
        <name>Mg(2+)</name>
        <dbReference type="ChEBI" id="CHEBI:18420"/>
    </cofactor>
    <cofactor evidence="9">
        <name>Mn(2+)</name>
        <dbReference type="ChEBI" id="CHEBI:29035"/>
    </cofactor>
</comment>
<keyword evidence="5 9" id="KW-0460">Magnesium</keyword>
<dbReference type="GO" id="GO:0016787">
    <property type="term" value="F:hydrolase activity"/>
    <property type="evidence" value="ECO:0007669"/>
    <property type="project" value="UniProtKB-KW"/>
</dbReference>
<dbReference type="InterPro" id="IPR042211">
    <property type="entry name" value="CRISPR-assoc_Cas1_N"/>
</dbReference>
<dbReference type="EMBL" id="CP137641">
    <property type="protein sequence ID" value="WOX55743.1"/>
    <property type="molecule type" value="Genomic_DNA"/>
</dbReference>
<reference evidence="10 11" key="1">
    <citation type="submission" date="2023-10" db="EMBL/GenBank/DDBJ databases">
        <title>The complete genome sequence of Methanoculleus palmolei DSM 4273.</title>
        <authorList>
            <person name="Lai S.-J."/>
            <person name="You Y.-T."/>
            <person name="Chen S.-C."/>
        </authorList>
    </citation>
    <scope>NUCLEOTIDE SEQUENCE [LARGE SCALE GENOMIC DNA]</scope>
    <source>
        <strain evidence="10 11">DSM 4273</strain>
    </source>
</reference>
<dbReference type="NCBIfam" id="TIGR00287">
    <property type="entry name" value="cas1"/>
    <property type="match status" value="1"/>
</dbReference>
<protein>
    <recommendedName>
        <fullName evidence="9">CRISPR-associated endonuclease Cas1</fullName>
        <ecNumber evidence="9">3.1.-.-</ecNumber>
    </recommendedName>
</protein>
<dbReference type="GO" id="GO:0004519">
    <property type="term" value="F:endonuclease activity"/>
    <property type="evidence" value="ECO:0007669"/>
    <property type="project" value="UniProtKB-UniRule"/>
</dbReference>
<accession>A0ABD8A883</accession>
<feature type="binding site" evidence="9">
    <location>
        <position position="228"/>
    </location>
    <ligand>
        <name>Mn(2+)</name>
        <dbReference type="ChEBI" id="CHEBI:29035"/>
    </ligand>
</feature>
<dbReference type="InterPro" id="IPR042206">
    <property type="entry name" value="CRISPR-assoc_Cas1_C"/>
</dbReference>
<dbReference type="Gene3D" id="3.100.10.20">
    <property type="entry name" value="CRISPR-associated endonuclease Cas1, N-terminal domain"/>
    <property type="match status" value="1"/>
</dbReference>
<keyword evidence="4 9" id="KW-0378">Hydrolase</keyword>
<organism evidence="10 11">
    <name type="scientific">Methanoculleus palmolei</name>
    <dbReference type="NCBI Taxonomy" id="72612"/>
    <lineage>
        <taxon>Archaea</taxon>
        <taxon>Methanobacteriati</taxon>
        <taxon>Methanobacteriota</taxon>
        <taxon>Stenosarchaea group</taxon>
        <taxon>Methanomicrobia</taxon>
        <taxon>Methanomicrobiales</taxon>
        <taxon>Methanomicrobiaceae</taxon>
        <taxon>Methanoculleus</taxon>
    </lineage>
</organism>
<feature type="binding site" evidence="9">
    <location>
        <position position="163"/>
    </location>
    <ligand>
        <name>Mn(2+)</name>
        <dbReference type="ChEBI" id="CHEBI:29035"/>
    </ligand>
</feature>